<evidence type="ECO:0000313" key="2">
    <source>
        <dbReference type="EMBL" id="UPL50444.1"/>
    </source>
</evidence>
<keyword evidence="3" id="KW-1185">Reference proteome</keyword>
<feature type="chain" id="PRO_5047193741" description="Outer membrane lipoprotein-sorting protein" evidence="1">
    <location>
        <begin position="24"/>
        <end position="246"/>
    </location>
</feature>
<dbReference type="RefSeq" id="WP_247976472.1">
    <property type="nucleotide sequence ID" value="NZ_CP095848.1"/>
</dbReference>
<evidence type="ECO:0008006" key="4">
    <source>
        <dbReference type="Google" id="ProtNLM"/>
    </source>
</evidence>
<dbReference type="EMBL" id="CP095848">
    <property type="protein sequence ID" value="UPL50444.1"/>
    <property type="molecule type" value="Genomic_DNA"/>
</dbReference>
<organism evidence="2 3">
    <name type="scientific">Hymenobacter sublimis</name>
    <dbReference type="NCBI Taxonomy" id="2933777"/>
    <lineage>
        <taxon>Bacteria</taxon>
        <taxon>Pseudomonadati</taxon>
        <taxon>Bacteroidota</taxon>
        <taxon>Cytophagia</taxon>
        <taxon>Cytophagales</taxon>
        <taxon>Hymenobacteraceae</taxon>
        <taxon>Hymenobacter</taxon>
    </lineage>
</organism>
<evidence type="ECO:0000256" key="1">
    <source>
        <dbReference type="SAM" id="SignalP"/>
    </source>
</evidence>
<sequence length="246" mass="26883">MVTRSSVILTLTLSVGTVLTAAAQQPSIEQTGAAAQANLNALVNGSPTVVPRGATEATKGSPYADKRWLPARLRMSNNVPLAPVPLKYDVLNQRLLMRPVSRPNDSLQLDDRLLASFELEEPALNTAGTRRRVFRRFAEAPVPTQRGEYVEVLHEGKYVLLKRYAKVLRKADYQGAYSTDRRYDEIEDKPMYYLRHPNGSVVPVKLTLKAMQSAAPELSAALKAAPNASAAKSDAEWAAVLAAADK</sequence>
<protein>
    <recommendedName>
        <fullName evidence="4">Outer membrane lipoprotein-sorting protein</fullName>
    </recommendedName>
</protein>
<keyword evidence="1" id="KW-0732">Signal</keyword>
<accession>A0ABY4JGJ8</accession>
<dbReference type="Proteomes" id="UP000829647">
    <property type="component" value="Chromosome"/>
</dbReference>
<proteinExistence type="predicted"/>
<reference evidence="2 3" key="1">
    <citation type="submission" date="2022-04" db="EMBL/GenBank/DDBJ databases">
        <title>Hymenobacter sp. isolated from the air.</title>
        <authorList>
            <person name="Won M."/>
            <person name="Lee C.-M."/>
            <person name="Woen H.-Y."/>
            <person name="Kwon S.-W."/>
        </authorList>
    </citation>
    <scope>NUCLEOTIDE SEQUENCE [LARGE SCALE GENOMIC DNA]</scope>
    <source>
        <strain evidence="3">5516 S-25</strain>
    </source>
</reference>
<gene>
    <name evidence="2" type="ORF">MWH26_05935</name>
</gene>
<evidence type="ECO:0000313" key="3">
    <source>
        <dbReference type="Proteomes" id="UP000829647"/>
    </source>
</evidence>
<name>A0ABY4JGJ8_9BACT</name>
<feature type="signal peptide" evidence="1">
    <location>
        <begin position="1"/>
        <end position="23"/>
    </location>
</feature>